<feature type="domain" description="Azaphilone pigments biosynthesis cluster protein L N-terminal" evidence="4">
    <location>
        <begin position="3"/>
        <end position="118"/>
    </location>
</feature>
<dbReference type="STRING" id="1392255.A0A2I1C0X3"/>
<accession>A0A2I1C0X3</accession>
<feature type="compositionally biased region" description="Polar residues" evidence="2">
    <location>
        <begin position="396"/>
        <end position="405"/>
    </location>
</feature>
<protein>
    <recommendedName>
        <fullName evidence="4">Azaphilone pigments biosynthesis cluster protein L N-terminal domain-containing protein</fullName>
    </recommendedName>
</protein>
<evidence type="ECO:0000256" key="3">
    <source>
        <dbReference type="SAM" id="SignalP"/>
    </source>
</evidence>
<feature type="chain" id="PRO_5014121047" description="Azaphilone pigments biosynthesis cluster protein L N-terminal domain-containing protein" evidence="3">
    <location>
        <begin position="27"/>
        <end position="405"/>
    </location>
</feature>
<name>A0A2I1C0X3_ASPN1</name>
<evidence type="ECO:0000313" key="5">
    <source>
        <dbReference type="EMBL" id="PKX91231.1"/>
    </source>
</evidence>
<keyword evidence="3" id="KW-0732">Signal</keyword>
<proteinExistence type="predicted"/>
<dbReference type="InterPro" id="IPR031348">
    <property type="entry name" value="PigL_N"/>
</dbReference>
<feature type="domain" description="Azaphilone pigments biosynthesis cluster protein L N-terminal" evidence="4">
    <location>
        <begin position="119"/>
        <end position="188"/>
    </location>
</feature>
<dbReference type="VEuPathDB" id="FungiDB:P174DRAFT_515133"/>
<evidence type="ECO:0000256" key="1">
    <source>
        <dbReference type="SAM" id="Coils"/>
    </source>
</evidence>
<keyword evidence="6" id="KW-1185">Reference proteome</keyword>
<evidence type="ECO:0000256" key="2">
    <source>
        <dbReference type="SAM" id="MobiDB-lite"/>
    </source>
</evidence>
<feature type="compositionally biased region" description="Basic and acidic residues" evidence="2">
    <location>
        <begin position="373"/>
        <end position="388"/>
    </location>
</feature>
<reference evidence="6" key="1">
    <citation type="journal article" date="2018" name="Proc. Natl. Acad. Sci. U.S.A.">
        <title>Linking secondary metabolites to gene clusters through genome sequencing of six diverse Aspergillus species.</title>
        <authorList>
            <person name="Kaerboelling I."/>
            <person name="Vesth T.C."/>
            <person name="Frisvad J.C."/>
            <person name="Nybo J.L."/>
            <person name="Theobald S."/>
            <person name="Kuo A."/>
            <person name="Bowyer P."/>
            <person name="Matsuda Y."/>
            <person name="Mondo S."/>
            <person name="Lyhne E.K."/>
            <person name="Kogle M.E."/>
            <person name="Clum A."/>
            <person name="Lipzen A."/>
            <person name="Salamov A."/>
            <person name="Ngan C.Y."/>
            <person name="Daum C."/>
            <person name="Chiniquy J."/>
            <person name="Barry K."/>
            <person name="LaButti K."/>
            <person name="Haridas S."/>
            <person name="Simmons B.A."/>
            <person name="Magnuson J.K."/>
            <person name="Mortensen U.H."/>
            <person name="Larsen T.O."/>
            <person name="Grigoriev I.V."/>
            <person name="Baker S.E."/>
            <person name="Andersen M.R."/>
        </authorList>
    </citation>
    <scope>NUCLEOTIDE SEQUENCE [LARGE SCALE GENOMIC DNA]</scope>
    <source>
        <strain evidence="6">IBT 16806</strain>
    </source>
</reference>
<feature type="signal peptide" evidence="3">
    <location>
        <begin position="1"/>
        <end position="26"/>
    </location>
</feature>
<dbReference type="OrthoDB" id="5068804at2759"/>
<dbReference type="Pfam" id="PF17111">
    <property type="entry name" value="PigL_N"/>
    <property type="match status" value="2"/>
</dbReference>
<dbReference type="AlphaFoldDB" id="A0A2I1C0X3"/>
<feature type="coiled-coil region" evidence="1">
    <location>
        <begin position="230"/>
        <end position="257"/>
    </location>
</feature>
<gene>
    <name evidence="5" type="ORF">P174DRAFT_515133</name>
</gene>
<evidence type="ECO:0000313" key="6">
    <source>
        <dbReference type="Proteomes" id="UP000234474"/>
    </source>
</evidence>
<dbReference type="Proteomes" id="UP000234474">
    <property type="component" value="Unassembled WGS sequence"/>
</dbReference>
<keyword evidence="1" id="KW-0175">Coiled coil</keyword>
<feature type="region of interest" description="Disordered" evidence="2">
    <location>
        <begin position="362"/>
        <end position="405"/>
    </location>
</feature>
<dbReference type="OMA" id="QCMDICS"/>
<dbReference type="RefSeq" id="XP_024679826.1">
    <property type="nucleotide sequence ID" value="XM_024832137.1"/>
</dbReference>
<organism evidence="5 6">
    <name type="scientific">Aspergillus novofumigatus (strain IBT 16806)</name>
    <dbReference type="NCBI Taxonomy" id="1392255"/>
    <lineage>
        <taxon>Eukaryota</taxon>
        <taxon>Fungi</taxon>
        <taxon>Dikarya</taxon>
        <taxon>Ascomycota</taxon>
        <taxon>Pezizomycotina</taxon>
        <taxon>Eurotiomycetes</taxon>
        <taxon>Eurotiomycetidae</taxon>
        <taxon>Eurotiales</taxon>
        <taxon>Aspergillaceae</taxon>
        <taxon>Aspergillus</taxon>
        <taxon>Aspergillus subgen. Fumigati</taxon>
    </lineage>
</organism>
<sequence length="405" mass="45376">MGDPISLACGLLTLATFAFQSSVTLCDTIKSFNTHLRRVQDLMEELQALSDVLGPLTEIVNTNSDTDLSALKLPLLRCGNACKDFEKELLKCSSRSSGNRTSFRDWARIRYMGDDIDGRKSSVTAESLKAYQGLIESAKEELEVHLEVIDGKLDAILGKDRAMPDVDNSELRVIQEERLSAEKCLQICSQLSQHISQIQVVHESDHSTPGLASPDSFPERVTNESLQDCKRNLSLTAEKLEKHMRDLTDRLLAKSKREMTSEEYLDLQRLRDEWDTARQCMDICSKADARLRENASTIENYATGDSVQFMVSTDGKTIHGKNRGLGWRNRQVGGHLSDVSVQQLSRDMTSMNIRHVESEVQTCATNTPSVPDSAERDEPPHEFKDRYGRGFKLAPDSSSAIYNRA</sequence>
<evidence type="ECO:0000259" key="4">
    <source>
        <dbReference type="Pfam" id="PF17111"/>
    </source>
</evidence>
<dbReference type="EMBL" id="MSZS01000007">
    <property type="protein sequence ID" value="PKX91231.1"/>
    <property type="molecule type" value="Genomic_DNA"/>
</dbReference>
<dbReference type="GeneID" id="36539473"/>
<comment type="caution">
    <text evidence="5">The sequence shown here is derived from an EMBL/GenBank/DDBJ whole genome shotgun (WGS) entry which is preliminary data.</text>
</comment>